<accession>A0A1A7Q3R5</accession>
<comment type="caution">
    <text evidence="2">The sequence shown here is derived from an EMBL/GenBank/DDBJ whole genome shotgun (WGS) entry which is preliminary data.</text>
</comment>
<sequence length="175" mass="20834">MIYFTSDLHFYHDNIIKHTNRPFRNAEQMDSALIRNWNNTVTPSDEIYILGDLTLKGAERANTVLRQLNGKKYLIRGNHEHYLEQKEFDRSLFVWVKDYYTLHYKNAAFVLFHYPIAEWDGFYRGAYHLHGHQHNRAEYNFNNRANKLLRYDVGVDANQMKPVSIETILAFFSEA</sequence>
<evidence type="ECO:0000313" key="3">
    <source>
        <dbReference type="EMBL" id="OBX08884.1"/>
    </source>
</evidence>
<dbReference type="PATRIC" id="fig|505341.3.peg.55"/>
<dbReference type="OrthoDB" id="5380073at2"/>
<dbReference type="RefSeq" id="WP_066104126.1">
    <property type="nucleotide sequence ID" value="NZ_CP103875.1"/>
</dbReference>
<reference evidence="4 5" key="1">
    <citation type="submission" date="2014-11" db="EMBL/GenBank/DDBJ databases">
        <title>Pan-genome of Gallibacterium spp.</title>
        <authorList>
            <person name="Kudirkiene E."/>
            <person name="Bojesen A.M."/>
        </authorList>
    </citation>
    <scope>NUCLEOTIDE SEQUENCE [LARGE SCALE GENOMIC DNA]</scope>
    <source>
        <strain evidence="3 4">18469/18</strain>
        <strain evidence="2 5">F150</strain>
    </source>
</reference>
<evidence type="ECO:0000313" key="5">
    <source>
        <dbReference type="Proteomes" id="UP000092649"/>
    </source>
</evidence>
<dbReference type="GO" id="GO:0016787">
    <property type="term" value="F:hydrolase activity"/>
    <property type="evidence" value="ECO:0007669"/>
    <property type="project" value="UniProtKB-KW"/>
</dbReference>
<dbReference type="Proteomes" id="UP000092649">
    <property type="component" value="Unassembled WGS sequence"/>
</dbReference>
<evidence type="ECO:0000259" key="1">
    <source>
        <dbReference type="Pfam" id="PF00149"/>
    </source>
</evidence>
<dbReference type="SUPFAM" id="SSF56300">
    <property type="entry name" value="Metallo-dependent phosphatases"/>
    <property type="match status" value="1"/>
</dbReference>
<name>A0A1A7Q3R5_9PAST</name>
<proteinExistence type="predicted"/>
<dbReference type="InterPro" id="IPR029052">
    <property type="entry name" value="Metallo-depent_PP-like"/>
</dbReference>
<dbReference type="AlphaFoldDB" id="A0A1A7Q3R5"/>
<dbReference type="EMBL" id="JTJL01000001">
    <property type="protein sequence ID" value="OBW96418.1"/>
    <property type="molecule type" value="Genomic_DNA"/>
</dbReference>
<feature type="domain" description="Calcineurin-like phosphoesterase" evidence="1">
    <location>
        <begin position="2"/>
        <end position="133"/>
    </location>
</feature>
<dbReference type="InterPro" id="IPR004843">
    <property type="entry name" value="Calcineurin-like_PHP"/>
</dbReference>
<keyword evidence="5" id="KW-1185">Reference proteome</keyword>
<protein>
    <submittedName>
        <fullName evidence="2">Hydrolase</fullName>
    </submittedName>
</protein>
<evidence type="ECO:0000313" key="2">
    <source>
        <dbReference type="EMBL" id="OBW96418.1"/>
    </source>
</evidence>
<dbReference type="STRING" id="505341.QV08_10180"/>
<organism evidence="2 5">
    <name type="scientific">Gallibacterium salpingitidis</name>
    <dbReference type="NCBI Taxonomy" id="505341"/>
    <lineage>
        <taxon>Bacteria</taxon>
        <taxon>Pseudomonadati</taxon>
        <taxon>Pseudomonadota</taxon>
        <taxon>Gammaproteobacteria</taxon>
        <taxon>Pasteurellales</taxon>
        <taxon>Pasteurellaceae</taxon>
        <taxon>Gallibacterium</taxon>
    </lineage>
</organism>
<gene>
    <name evidence="2" type="ORF">QS62_00280</name>
    <name evidence="3" type="ORF">QV09_09125</name>
</gene>
<dbReference type="Gene3D" id="3.60.21.10">
    <property type="match status" value="1"/>
</dbReference>
<keyword evidence="2" id="KW-0378">Hydrolase</keyword>
<dbReference type="Pfam" id="PF00149">
    <property type="entry name" value="Metallophos"/>
    <property type="match status" value="1"/>
</dbReference>
<dbReference type="EMBL" id="JTJU01000051">
    <property type="protein sequence ID" value="OBX08884.1"/>
    <property type="molecule type" value="Genomic_DNA"/>
</dbReference>
<evidence type="ECO:0000313" key="4">
    <source>
        <dbReference type="Proteomes" id="UP000092527"/>
    </source>
</evidence>
<dbReference type="Proteomes" id="UP000092527">
    <property type="component" value="Unassembled WGS sequence"/>
</dbReference>